<feature type="transmembrane region" description="Helical" evidence="2">
    <location>
        <begin position="169"/>
        <end position="186"/>
    </location>
</feature>
<dbReference type="Gene3D" id="3.10.620.30">
    <property type="match status" value="1"/>
</dbReference>
<proteinExistence type="predicted"/>
<feature type="compositionally biased region" description="Basic and acidic residues" evidence="1">
    <location>
        <begin position="777"/>
        <end position="802"/>
    </location>
</feature>
<comment type="caution">
    <text evidence="4">The sequence shown here is derived from an EMBL/GenBank/DDBJ whole genome shotgun (WGS) entry which is preliminary data.</text>
</comment>
<dbReference type="InterPro" id="IPR021878">
    <property type="entry name" value="TgpA_N"/>
</dbReference>
<gene>
    <name evidence="4" type="ORF">FHX50_001604</name>
</gene>
<dbReference type="PANTHER" id="PTHR42736:SF1">
    <property type="entry name" value="PROTEIN-GLUTAMINE GAMMA-GLUTAMYLTRANSFERASE"/>
    <property type="match status" value="1"/>
</dbReference>
<feature type="transmembrane region" description="Helical" evidence="2">
    <location>
        <begin position="192"/>
        <end position="208"/>
    </location>
</feature>
<keyword evidence="2" id="KW-0472">Membrane</keyword>
<feature type="domain" description="Transglutaminase-like" evidence="3">
    <location>
        <begin position="517"/>
        <end position="587"/>
    </location>
</feature>
<feature type="transmembrane region" description="Helical" evidence="2">
    <location>
        <begin position="89"/>
        <end position="105"/>
    </location>
</feature>
<keyword evidence="2" id="KW-0812">Transmembrane</keyword>
<keyword evidence="4" id="KW-0645">Protease</keyword>
<feature type="region of interest" description="Disordered" evidence="1">
    <location>
        <begin position="777"/>
        <end position="818"/>
    </location>
</feature>
<feature type="transmembrane region" description="Helical" evidence="2">
    <location>
        <begin position="663"/>
        <end position="684"/>
    </location>
</feature>
<evidence type="ECO:0000256" key="2">
    <source>
        <dbReference type="SAM" id="Phobius"/>
    </source>
</evidence>
<dbReference type="PANTHER" id="PTHR42736">
    <property type="entry name" value="PROTEIN-GLUTAMINE GAMMA-GLUTAMYLTRANSFERASE"/>
    <property type="match status" value="1"/>
</dbReference>
<accession>A0A839QTB6</accession>
<dbReference type="EMBL" id="JACHWP010000004">
    <property type="protein sequence ID" value="MBB3023312.1"/>
    <property type="molecule type" value="Genomic_DNA"/>
</dbReference>
<reference evidence="4 5" key="1">
    <citation type="submission" date="2020-08" db="EMBL/GenBank/DDBJ databases">
        <title>Sequencing the genomes of 1000 actinobacteria strains.</title>
        <authorList>
            <person name="Klenk H.-P."/>
        </authorList>
    </citation>
    <scope>NUCLEOTIDE SEQUENCE [LARGE SCALE GENOMIC DNA]</scope>
    <source>
        <strain evidence="4 5">DSM 23040</strain>
    </source>
</reference>
<dbReference type="InterPro" id="IPR002931">
    <property type="entry name" value="Transglutaminase-like"/>
</dbReference>
<feature type="transmembrane region" description="Helical" evidence="2">
    <location>
        <begin position="59"/>
        <end position="77"/>
    </location>
</feature>
<sequence length="818" mass="86028">MSTPVHRRPAARPAVPRRAGRTTTARALVRESVRAALLWLALMLAFLPLAQLFRHPMPLIGTVAAGLIAVGVVGRAVPRLRRFTPPAQILLLLIAVGTWMHRAGIGPSGLVDPEAWKEAIIGVFRTAGQQLSAEVPPVALSPHLVALAILVVGLVTLIAEIVLMDMRRALGAAIVPLILGLVPALHIPDPPFSLLIAPAAGALVILAADPLTRPAPIGAAPVGAAPDGGAVASPAPVGPRPTSVAARAVPAVVAALVIALALAAAPLAADRGSLGIRPSHPLSLERLARASGGPGLPGLAATDSISVRRSLTDQKEHTVLTYTVSGPAPDGDYLRVHTLTRWDGEEFTSPDDIPVRDPQLIYPDRSDTPRDGLATYTVTLHQLRSDRVPTPLRPVRLDPQAGVDAVLPRDVDEATASDGATSDLTDLTYRVTTVAGQPTAEDLAAVTDDDIHRVAPPVAVQIAPNPQVTALAEKVRAESGATTPFETARAFEQHFHTGYTYSLDTVTPPGADPLTSFLEDRTGYCEQFAAAFALMMNAEGYPTRVVVGYTGGTKRGDHWEVTNRNAHAWPEVWFGEDYGWVRFEPTPPAGGVGIEPLESLSTEPEAGQGTATPTPAPSTSASTPPSAEPTTTDAATTPTSATTGATAGTGEGRRGEPTGAGRALLMTAVAIAAAATALAAVLWGRRRRRVRAQRERNRAWDRALASDTPDEVAAVLALADARRFAAQHGAVWDSAADPDRALQRLASDPRNREDSENPSAALGELAELVMPALYGHREARTRRDDAQRIRELSDQIETDLRRGRGRPPGSPGATGGQR</sequence>
<dbReference type="RefSeq" id="WP_183376405.1">
    <property type="nucleotide sequence ID" value="NZ_JACHWP010000004.1"/>
</dbReference>
<dbReference type="AlphaFoldDB" id="A0A839QTB6"/>
<dbReference type="Proteomes" id="UP000568050">
    <property type="component" value="Unassembled WGS sequence"/>
</dbReference>
<dbReference type="GO" id="GO:0008233">
    <property type="term" value="F:peptidase activity"/>
    <property type="evidence" value="ECO:0007669"/>
    <property type="project" value="UniProtKB-KW"/>
</dbReference>
<keyword evidence="2" id="KW-1133">Transmembrane helix</keyword>
<evidence type="ECO:0000313" key="5">
    <source>
        <dbReference type="Proteomes" id="UP000568050"/>
    </source>
</evidence>
<feature type="transmembrane region" description="Helical" evidence="2">
    <location>
        <begin position="36"/>
        <end position="53"/>
    </location>
</feature>
<keyword evidence="5" id="KW-1185">Reference proteome</keyword>
<feature type="region of interest" description="Disordered" evidence="1">
    <location>
        <begin position="589"/>
        <end position="659"/>
    </location>
</feature>
<dbReference type="SMART" id="SM00460">
    <property type="entry name" value="TGc"/>
    <property type="match status" value="1"/>
</dbReference>
<protein>
    <submittedName>
        <fullName evidence="4">Transglutaminase-like putative cysteine protease</fullName>
    </submittedName>
</protein>
<dbReference type="Pfam" id="PF01841">
    <property type="entry name" value="Transglut_core"/>
    <property type="match status" value="1"/>
</dbReference>
<evidence type="ECO:0000259" key="3">
    <source>
        <dbReference type="SMART" id="SM00460"/>
    </source>
</evidence>
<dbReference type="SUPFAM" id="SSF54001">
    <property type="entry name" value="Cysteine proteinases"/>
    <property type="match status" value="1"/>
</dbReference>
<dbReference type="GO" id="GO:0006508">
    <property type="term" value="P:proteolysis"/>
    <property type="evidence" value="ECO:0007669"/>
    <property type="project" value="UniProtKB-KW"/>
</dbReference>
<organism evidence="4 5">
    <name type="scientific">Helcobacillus massiliensis</name>
    <dbReference type="NCBI Taxonomy" id="521392"/>
    <lineage>
        <taxon>Bacteria</taxon>
        <taxon>Bacillati</taxon>
        <taxon>Actinomycetota</taxon>
        <taxon>Actinomycetes</taxon>
        <taxon>Micrococcales</taxon>
        <taxon>Dermabacteraceae</taxon>
        <taxon>Helcobacillus</taxon>
    </lineage>
</organism>
<evidence type="ECO:0000256" key="1">
    <source>
        <dbReference type="SAM" id="MobiDB-lite"/>
    </source>
</evidence>
<keyword evidence="4" id="KW-0378">Hydrolase</keyword>
<evidence type="ECO:0000313" key="4">
    <source>
        <dbReference type="EMBL" id="MBB3023312.1"/>
    </source>
</evidence>
<dbReference type="InterPro" id="IPR038765">
    <property type="entry name" value="Papain-like_cys_pep_sf"/>
</dbReference>
<dbReference type="InterPro" id="IPR052901">
    <property type="entry name" value="Bact_TGase-like"/>
</dbReference>
<dbReference type="Pfam" id="PF11992">
    <property type="entry name" value="TgpA_N"/>
    <property type="match status" value="1"/>
</dbReference>
<feature type="compositionally biased region" description="Low complexity" evidence="1">
    <location>
        <begin position="604"/>
        <end position="648"/>
    </location>
</feature>
<feature type="transmembrane region" description="Helical" evidence="2">
    <location>
        <begin position="248"/>
        <end position="269"/>
    </location>
</feature>
<name>A0A839QTB6_9MICO</name>
<feature type="transmembrane region" description="Helical" evidence="2">
    <location>
        <begin position="144"/>
        <end position="162"/>
    </location>
</feature>